<dbReference type="EMBL" id="AP012035">
    <property type="protein sequence ID" value="BAJ79400.1"/>
    <property type="molecule type" value="Genomic_DNA"/>
</dbReference>
<organism evidence="1 2">
    <name type="scientific">Acidiphilium multivorum (strain DSM 11245 / JCM 8867 / NBRC 100883 / AIU 301)</name>
    <dbReference type="NCBI Taxonomy" id="926570"/>
    <lineage>
        <taxon>Bacteria</taxon>
        <taxon>Pseudomonadati</taxon>
        <taxon>Pseudomonadota</taxon>
        <taxon>Alphaproteobacteria</taxon>
        <taxon>Acetobacterales</taxon>
        <taxon>Acidocellaceae</taxon>
        <taxon>Acidiphilium</taxon>
    </lineage>
</organism>
<dbReference type="HOGENOM" id="CLU_335142_0_0_5"/>
<gene>
    <name evidence="1" type="ordered locus">ACMV_00530</name>
</gene>
<dbReference type="InterPro" id="IPR012334">
    <property type="entry name" value="Pectin_lyas_fold"/>
</dbReference>
<dbReference type="Gene3D" id="2.160.20.10">
    <property type="entry name" value="Single-stranded right-handed beta-helix, Pectin lyase-like"/>
    <property type="match status" value="1"/>
</dbReference>
<dbReference type="AlphaFoldDB" id="F0J118"/>
<dbReference type="KEGG" id="amv:ACMV_00530"/>
<keyword evidence="2" id="KW-1185">Reference proteome</keyword>
<dbReference type="RefSeq" id="WP_013639147.1">
    <property type="nucleotide sequence ID" value="NC_015186.1"/>
</dbReference>
<evidence type="ECO:0000313" key="2">
    <source>
        <dbReference type="Proteomes" id="UP000007100"/>
    </source>
</evidence>
<accession>F0J118</accession>
<reference evidence="1 2" key="1">
    <citation type="submission" date="2010-12" db="EMBL/GenBank/DDBJ databases">
        <title>Whole genome sequence of Acidiphilium multivorum AIU301.</title>
        <authorList>
            <person name="Narita-Yamada S."/>
            <person name="Nakamura S."/>
            <person name="Ito N."/>
            <person name="Takarada H."/>
            <person name="Katano Y."/>
            <person name="Nakazawa H."/>
            <person name="Hosoyama A."/>
            <person name="Yamada R."/>
            <person name="Fujita N."/>
        </authorList>
    </citation>
    <scope>NUCLEOTIDE SEQUENCE [LARGE SCALE GENOMIC DNA]</scope>
    <source>
        <strain evidence="2">DSM 11245 / JCM 8867 / AIU301</strain>
    </source>
</reference>
<evidence type="ECO:0000313" key="1">
    <source>
        <dbReference type="EMBL" id="BAJ79400.1"/>
    </source>
</evidence>
<proteinExistence type="predicted"/>
<sequence>MVKSQSRSRGGSFWRRATLASTALPLIILAAPAVFAATPASESLPSNFITNNTNTKYSVTAASGQATGTINFGNSSRTRNIVAQFGGGTIPGSNAVNANDGSALPTGVTQNTGFSLGPNSTLNLTNAGSGAVLINDVSGAPSQIFGAINDTSAGPLFIANGNGVVVGATGAITMPAGEAVGLVGLTPTTSNLTAFEGASSPSGSITIGGSNNAGSGAVTLDSAAKIAATGGLIVAGNGAINIGAGPEDGGSIFIASGAAVSVNPYSGIISPPPTLEVSTASVNLTGGTKSAPLVVAGLYAAGNVTNSGYVALNSGAEKVGGTFTNTSTGVVDVAGEPSSSLAAGAVNNAGSINGSTNLTVTGIYGVTNTGAISSTAGITLKSSDGNIVNTGALNLGAGGQDLNLTASTGSIYFGGSVTQGGKALGSTNAVNTLRIAASTNTDGDSTTIDNGGVIDYANTVYANTANVTADAVRFLSGALVSSTNGAVNVKVGMAATSTNAITDPFFGNAKLNYNLSVFPSALIKGNQVQLDGGPYGVSSNSGNMNIDGVVSSQIGSGGYIDVSASTVNASATGGFALNNDGALDLSFAGNVNNPNGAKRAGSSAWQDNYVPVAVANTADGKTGTATIFLAPSSNAPSSNAASPQLVNLLVNGNAILKTCASPSALNGLSTSTTINPESSYVNNHLVVQSTGNIQVGTNSGSTPSTFYWPGLVYLSNVASASNPTQLSTTGSISLGSNAASPVNLVNVLPAVVSGNGGIFLETSNLNLNGGQIWTNTNSWINFSNATVSANVQKNDGNSIFGAVEKTLSGSTITTGLGLQVLPTADYSPQ</sequence>
<name>F0J118_ACIMA</name>
<dbReference type="Proteomes" id="UP000007100">
    <property type="component" value="Chromosome"/>
</dbReference>
<protein>
    <submittedName>
        <fullName evidence="1">Uncharacterized protein</fullName>
    </submittedName>
</protein>